<evidence type="ECO:0000256" key="1">
    <source>
        <dbReference type="ARBA" id="ARBA00001206"/>
    </source>
</evidence>
<dbReference type="EC" id="2.7.1.33" evidence="7"/>
<evidence type="ECO:0000256" key="6">
    <source>
        <dbReference type="ARBA" id="ARBA00011738"/>
    </source>
</evidence>
<dbReference type="PANTHER" id="PTHR34265">
    <property type="entry name" value="TYPE III PANTOTHENATE KINASE"/>
    <property type="match status" value="1"/>
</dbReference>
<keyword evidence="12" id="KW-0067">ATP-binding</keyword>
<evidence type="ECO:0000256" key="15">
    <source>
        <dbReference type="ARBA" id="ARBA00038036"/>
    </source>
</evidence>
<evidence type="ECO:0000256" key="2">
    <source>
        <dbReference type="ARBA" id="ARBA00001958"/>
    </source>
</evidence>
<dbReference type="PANTHER" id="PTHR34265:SF1">
    <property type="entry name" value="TYPE III PANTOTHENATE KINASE"/>
    <property type="match status" value="1"/>
</dbReference>
<comment type="pathway">
    <text evidence="5">Cofactor biosynthesis; coenzyme A biosynthesis; CoA from (R)-pantothenate: step 1/5.</text>
</comment>
<comment type="subunit">
    <text evidence="6">Homodimer.</text>
</comment>
<evidence type="ECO:0000256" key="8">
    <source>
        <dbReference type="ARBA" id="ARBA00022490"/>
    </source>
</evidence>
<organism evidence="17 18">
    <name type="scientific">Bordetella bronchialis</name>
    <dbReference type="NCBI Taxonomy" id="463025"/>
    <lineage>
        <taxon>Bacteria</taxon>
        <taxon>Pseudomonadati</taxon>
        <taxon>Pseudomonadota</taxon>
        <taxon>Betaproteobacteria</taxon>
        <taxon>Burkholderiales</taxon>
        <taxon>Alcaligenaceae</taxon>
        <taxon>Bordetella</taxon>
    </lineage>
</organism>
<keyword evidence="14" id="KW-0173">Coenzyme A biosynthesis</keyword>
<name>A0A193G2J3_9BORD</name>
<evidence type="ECO:0000313" key="17">
    <source>
        <dbReference type="EMBL" id="ANN74222.1"/>
    </source>
</evidence>
<evidence type="ECO:0000256" key="13">
    <source>
        <dbReference type="ARBA" id="ARBA00022958"/>
    </source>
</evidence>
<evidence type="ECO:0000256" key="7">
    <source>
        <dbReference type="ARBA" id="ARBA00012102"/>
    </source>
</evidence>
<evidence type="ECO:0000256" key="10">
    <source>
        <dbReference type="ARBA" id="ARBA00022741"/>
    </source>
</evidence>
<keyword evidence="13" id="KW-0630">Potassium</keyword>
<evidence type="ECO:0000256" key="14">
    <source>
        <dbReference type="ARBA" id="ARBA00022993"/>
    </source>
</evidence>
<sequence>MNNIVLIDSGNTRLKVAVLRADARMAGGHPATGCVADSSPCISAGGIGGDGAPGPARRPATQAARRDGHAAQLSAQALDNDNIQGLDDWLRALPAPPTAALGTNVAGPARAAAIEAALARIGCPLRWVVPQACAHGLTSRYTRPEQLGADRWASMLGVLALRQAGTAATAGIAEQAGPAGTASPAAAPGRAPFLLASFGTATTLDTVGGDGVFEGGLILPGPALMRRSLASGTANLPLAHGDPTAYPTDTQHAIASGVAAAQAGAVLRQWLAGLRRYGVAPDIYAAGGGWDEVEPEIRRLLADTAASMGRLPPAITVIDNPVLHGLAHIAAAAFPDLP</sequence>
<protein>
    <recommendedName>
        <fullName evidence="16">Type III pantothenate kinase</fullName>
        <ecNumber evidence="7">2.7.1.33</ecNumber>
    </recommendedName>
</protein>
<dbReference type="InterPro" id="IPR043129">
    <property type="entry name" value="ATPase_NBD"/>
</dbReference>
<comment type="subcellular location">
    <subcellularLocation>
        <location evidence="4">Cytoplasm</location>
    </subcellularLocation>
</comment>
<dbReference type="InterPro" id="IPR004619">
    <property type="entry name" value="Type_III_PanK"/>
</dbReference>
<evidence type="ECO:0000256" key="5">
    <source>
        <dbReference type="ARBA" id="ARBA00005225"/>
    </source>
</evidence>
<dbReference type="AlphaFoldDB" id="A0A193G2J3"/>
<evidence type="ECO:0000256" key="9">
    <source>
        <dbReference type="ARBA" id="ARBA00022679"/>
    </source>
</evidence>
<dbReference type="GO" id="GO:0015937">
    <property type="term" value="P:coenzyme A biosynthetic process"/>
    <property type="evidence" value="ECO:0007669"/>
    <property type="project" value="UniProtKB-UniPathway"/>
</dbReference>
<dbReference type="SUPFAM" id="SSF53067">
    <property type="entry name" value="Actin-like ATPase domain"/>
    <property type="match status" value="2"/>
</dbReference>
<dbReference type="GO" id="GO:0004594">
    <property type="term" value="F:pantothenate kinase activity"/>
    <property type="evidence" value="ECO:0007669"/>
    <property type="project" value="UniProtKB-EC"/>
</dbReference>
<keyword evidence="9" id="KW-0808">Transferase</keyword>
<keyword evidence="10" id="KW-0547">Nucleotide-binding</keyword>
<comment type="similarity">
    <text evidence="15">Belongs to the type III pantothenate kinase family.</text>
</comment>
<dbReference type="GO" id="GO:0005524">
    <property type="term" value="F:ATP binding"/>
    <property type="evidence" value="ECO:0007669"/>
    <property type="project" value="UniProtKB-KW"/>
</dbReference>
<dbReference type="UniPathway" id="UPA00241">
    <property type="reaction ID" value="UER00352"/>
</dbReference>
<reference evidence="17 18" key="1">
    <citation type="submission" date="2016-06" db="EMBL/GenBank/DDBJ databases">
        <title>Complete genome sequences of Bordetella bronchialis and Bordetella flabilis.</title>
        <authorList>
            <person name="LiPuma J.J."/>
            <person name="Spilker T."/>
        </authorList>
    </citation>
    <scope>NUCLEOTIDE SEQUENCE [LARGE SCALE GENOMIC DNA]</scope>
    <source>
        <strain evidence="17 18">AU17976</strain>
    </source>
</reference>
<dbReference type="Proteomes" id="UP000092213">
    <property type="component" value="Chromosome"/>
</dbReference>
<dbReference type="EMBL" id="CP016171">
    <property type="protein sequence ID" value="ANN74222.1"/>
    <property type="molecule type" value="Genomic_DNA"/>
</dbReference>
<proteinExistence type="inferred from homology"/>
<evidence type="ECO:0000256" key="16">
    <source>
        <dbReference type="ARBA" id="ARBA00040883"/>
    </source>
</evidence>
<evidence type="ECO:0000256" key="4">
    <source>
        <dbReference type="ARBA" id="ARBA00004496"/>
    </source>
</evidence>
<dbReference type="Pfam" id="PF03309">
    <property type="entry name" value="Pan_kinase"/>
    <property type="match status" value="2"/>
</dbReference>
<accession>A0A193G2J3</accession>
<evidence type="ECO:0000313" key="18">
    <source>
        <dbReference type="Proteomes" id="UP000092213"/>
    </source>
</evidence>
<keyword evidence="11" id="KW-0418">Kinase</keyword>
<comment type="cofactor">
    <cofactor evidence="2">
        <name>K(+)</name>
        <dbReference type="ChEBI" id="CHEBI:29103"/>
    </cofactor>
</comment>
<gene>
    <name evidence="17" type="ORF">BAU08_25250</name>
</gene>
<comment type="catalytic activity">
    <reaction evidence="1">
        <text>(R)-pantothenate + ATP = (R)-4'-phosphopantothenate + ADP + H(+)</text>
        <dbReference type="Rhea" id="RHEA:16373"/>
        <dbReference type="ChEBI" id="CHEBI:10986"/>
        <dbReference type="ChEBI" id="CHEBI:15378"/>
        <dbReference type="ChEBI" id="CHEBI:29032"/>
        <dbReference type="ChEBI" id="CHEBI:30616"/>
        <dbReference type="ChEBI" id="CHEBI:456216"/>
        <dbReference type="EC" id="2.7.1.33"/>
    </reaction>
</comment>
<evidence type="ECO:0000256" key="12">
    <source>
        <dbReference type="ARBA" id="ARBA00022840"/>
    </source>
</evidence>
<dbReference type="GO" id="GO:0005737">
    <property type="term" value="C:cytoplasm"/>
    <property type="evidence" value="ECO:0007669"/>
    <property type="project" value="UniProtKB-SubCell"/>
</dbReference>
<evidence type="ECO:0000256" key="3">
    <source>
        <dbReference type="ARBA" id="ARBA00001972"/>
    </source>
</evidence>
<comment type="cofactor">
    <cofactor evidence="3">
        <name>NH4(+)</name>
        <dbReference type="ChEBI" id="CHEBI:28938"/>
    </cofactor>
</comment>
<dbReference type="STRING" id="463025.BAU08_25250"/>
<keyword evidence="8" id="KW-0963">Cytoplasm</keyword>
<dbReference type="RefSeq" id="WP_066672267.1">
    <property type="nucleotide sequence ID" value="NZ_CP016171.1"/>
</dbReference>
<evidence type="ECO:0000256" key="11">
    <source>
        <dbReference type="ARBA" id="ARBA00022777"/>
    </source>
</evidence>
<dbReference type="Gene3D" id="3.30.420.40">
    <property type="match status" value="2"/>
</dbReference>